<keyword evidence="16" id="KW-1133">Transmembrane helix</keyword>
<dbReference type="Pfam" id="PF09478">
    <property type="entry name" value="CBM49"/>
    <property type="match status" value="1"/>
</dbReference>
<evidence type="ECO:0000256" key="14">
    <source>
        <dbReference type="RuleBase" id="RU361166"/>
    </source>
</evidence>
<keyword evidence="8" id="KW-0325">Glycoprotein</keyword>
<keyword evidence="16" id="KW-0812">Transmembrane</keyword>
<evidence type="ECO:0000313" key="19">
    <source>
        <dbReference type="Proteomes" id="UP000824469"/>
    </source>
</evidence>
<keyword evidence="11 12" id="KW-0624">Polysaccharide degradation</keyword>
<dbReference type="InterPro" id="IPR001701">
    <property type="entry name" value="Glyco_hydro_9"/>
</dbReference>
<dbReference type="Pfam" id="PF00759">
    <property type="entry name" value="Glyco_hydro_9"/>
    <property type="match status" value="1"/>
</dbReference>
<dbReference type="AlphaFoldDB" id="A0AA38CTY1"/>
<dbReference type="FunFam" id="1.50.10.10:FF:000020">
    <property type="entry name" value="Endoglucanase"/>
    <property type="match status" value="1"/>
</dbReference>
<feature type="signal peptide" evidence="14">
    <location>
        <begin position="1"/>
        <end position="21"/>
    </location>
</feature>
<comment type="subcellular location">
    <subcellularLocation>
        <location evidence="2">Secreted</location>
    </subcellularLocation>
</comment>
<dbReference type="InterPro" id="IPR008928">
    <property type="entry name" value="6-hairpin_glycosidase_sf"/>
</dbReference>
<feature type="chain" id="PRO_5041484278" description="Endoglucanase" evidence="14">
    <location>
        <begin position="22"/>
        <end position="721"/>
    </location>
</feature>
<feature type="active site" evidence="12">
    <location>
        <position position="410"/>
    </location>
</feature>
<evidence type="ECO:0000256" key="12">
    <source>
        <dbReference type="PROSITE-ProRule" id="PRU10059"/>
    </source>
</evidence>
<keyword evidence="6 12" id="KW-0378">Hydrolase</keyword>
<dbReference type="GO" id="GO:0005576">
    <property type="term" value="C:extracellular region"/>
    <property type="evidence" value="ECO:0007669"/>
    <property type="project" value="UniProtKB-SubCell"/>
</dbReference>
<feature type="region of interest" description="Disordered" evidence="15">
    <location>
        <begin position="494"/>
        <end position="534"/>
    </location>
</feature>
<dbReference type="OMA" id="CLQKNGY"/>
<evidence type="ECO:0000256" key="2">
    <source>
        <dbReference type="ARBA" id="ARBA00004613"/>
    </source>
</evidence>
<comment type="caution">
    <text evidence="18">The sequence shown here is derived from an EMBL/GenBank/DDBJ whole genome shotgun (WGS) entry which is preliminary data.</text>
</comment>
<evidence type="ECO:0000256" key="5">
    <source>
        <dbReference type="ARBA" id="ARBA00022729"/>
    </source>
</evidence>
<feature type="domain" description="Carbohydrate binding" evidence="17">
    <location>
        <begin position="542"/>
        <end position="615"/>
    </location>
</feature>
<dbReference type="GO" id="GO:0030245">
    <property type="term" value="P:cellulose catabolic process"/>
    <property type="evidence" value="ECO:0007669"/>
    <property type="project" value="UniProtKB-KW"/>
</dbReference>
<evidence type="ECO:0000256" key="1">
    <source>
        <dbReference type="ARBA" id="ARBA00000966"/>
    </source>
</evidence>
<keyword evidence="10 12" id="KW-0326">Glycosidase</keyword>
<evidence type="ECO:0000256" key="6">
    <source>
        <dbReference type="ARBA" id="ARBA00022801"/>
    </source>
</evidence>
<feature type="compositionally biased region" description="Polar residues" evidence="15">
    <location>
        <begin position="511"/>
        <end position="521"/>
    </location>
</feature>
<dbReference type="InterPro" id="IPR019028">
    <property type="entry name" value="CBM_49"/>
</dbReference>
<dbReference type="InterPro" id="IPR018221">
    <property type="entry name" value="Glyco_hydro_9_His_AS"/>
</dbReference>
<evidence type="ECO:0000256" key="11">
    <source>
        <dbReference type="ARBA" id="ARBA00023326"/>
    </source>
</evidence>
<gene>
    <name evidence="18" type="ORF">KI387_013997</name>
</gene>
<proteinExistence type="inferred from homology"/>
<keyword evidence="19" id="KW-1185">Reference proteome</keyword>
<keyword evidence="5 14" id="KW-0732">Signal</keyword>
<accession>A0AA38CTY1</accession>
<organism evidence="18 19">
    <name type="scientific">Taxus chinensis</name>
    <name type="common">Chinese yew</name>
    <name type="synonym">Taxus wallichiana var. chinensis</name>
    <dbReference type="NCBI Taxonomy" id="29808"/>
    <lineage>
        <taxon>Eukaryota</taxon>
        <taxon>Viridiplantae</taxon>
        <taxon>Streptophyta</taxon>
        <taxon>Embryophyta</taxon>
        <taxon>Tracheophyta</taxon>
        <taxon>Spermatophyta</taxon>
        <taxon>Pinopsida</taxon>
        <taxon>Pinidae</taxon>
        <taxon>Conifers II</taxon>
        <taxon>Cupressales</taxon>
        <taxon>Taxaceae</taxon>
        <taxon>Taxus</taxon>
    </lineage>
</organism>
<keyword evidence="7 14" id="KW-0136">Cellulose degradation</keyword>
<dbReference type="PROSITE" id="PS00698">
    <property type="entry name" value="GH9_3"/>
    <property type="match status" value="1"/>
</dbReference>
<feature type="active site" evidence="13">
    <location>
        <position position="471"/>
    </location>
</feature>
<evidence type="ECO:0000256" key="16">
    <source>
        <dbReference type="SAM" id="Phobius"/>
    </source>
</evidence>
<evidence type="ECO:0000256" key="3">
    <source>
        <dbReference type="ARBA" id="ARBA00007072"/>
    </source>
</evidence>
<dbReference type="SUPFAM" id="SSF48208">
    <property type="entry name" value="Six-hairpin glycosidases"/>
    <property type="match status" value="1"/>
</dbReference>
<evidence type="ECO:0000256" key="10">
    <source>
        <dbReference type="ARBA" id="ARBA00023295"/>
    </source>
</evidence>
<keyword evidence="16" id="KW-0472">Membrane</keyword>
<name>A0AA38CTY1_TAXCH</name>
<keyword evidence="4" id="KW-0964">Secreted</keyword>
<dbReference type="InterPro" id="IPR012341">
    <property type="entry name" value="6hp_glycosidase-like_sf"/>
</dbReference>
<dbReference type="PANTHER" id="PTHR22298">
    <property type="entry name" value="ENDO-1,4-BETA-GLUCANASE"/>
    <property type="match status" value="1"/>
</dbReference>
<feature type="active site" evidence="13">
    <location>
        <position position="462"/>
    </location>
</feature>
<evidence type="ECO:0000256" key="4">
    <source>
        <dbReference type="ARBA" id="ARBA00022525"/>
    </source>
</evidence>
<sequence length="721" mass="79015">MASFLVAALVSALVFMESASASHDYGQALSKSLLFYEAQRSGKLPNTQRATWRANSGLGDGLANGVDLVGGYYDAGDNVKFGLPMAFTVTMLSWSLIEYGKQLAKSGELGYSMEAIQWGTDYLLKAHPEPNVLYGQVGDGISDHNCWQRPEDMTTPRQAYKIDTNNPGSDLAGETAAAMAAASIVFKDSNPTYSNDLLSHAKQLFEFADKYRGKYDSSITNVRKFYGSISGYNDELLWAATWLHKATGDQTYLNYLTENADSMGGTGWSMTEFSWDVKYAGVQVLASMILMQGNGGQNEDVFQKYQEKAEFFMCSCLQKNGYNVQRTPGGLLYWQKWNNMHFVTSASFLLAVYSDYLSSAGKKLQCPDGQVDPSELLALAKSQVDYILGNNPRATSYMVGYGSNYPSQVHHRASSIVSYKDNPSFVSCKGGYATWFNHQGRDPNVLVGAIVGGPDGNDNFADERDNYEQTEPATYNNAPMVGILARLHLGNGGNNQINQGTVPKLQPGFAPQNTKQKSKTMPSPAPKQRSPLPTFPQKESLVAISQNLSHSWSHGGRTYYKYSVSITNKSQQQTLQALNLSIQRLYGPIWGLSKSNTNLYSFPAWLKSLPPGQKDGVCGGVTATQALGSILLGPVLTHGLHLHQQPNATRTIPLLHSTLRSLEHNVHFPEAEQGNLTENITYSHKNTKKVMKVCKIVAHIANAMVSAAIAFVSAVTFTRHS</sequence>
<comment type="similarity">
    <text evidence="3 12 14">Belongs to the glycosyl hydrolase 9 (cellulase E) family.</text>
</comment>
<dbReference type="GO" id="GO:0008810">
    <property type="term" value="F:cellulase activity"/>
    <property type="evidence" value="ECO:0007669"/>
    <property type="project" value="UniProtKB-EC"/>
</dbReference>
<dbReference type="Proteomes" id="UP000824469">
    <property type="component" value="Unassembled WGS sequence"/>
</dbReference>
<evidence type="ECO:0000313" key="18">
    <source>
        <dbReference type="EMBL" id="KAH9302414.1"/>
    </source>
</evidence>
<evidence type="ECO:0000256" key="8">
    <source>
        <dbReference type="ARBA" id="ARBA00023180"/>
    </source>
</evidence>
<evidence type="ECO:0000256" key="7">
    <source>
        <dbReference type="ARBA" id="ARBA00023001"/>
    </source>
</evidence>
<reference evidence="18 19" key="1">
    <citation type="journal article" date="2021" name="Nat. Plants">
        <title>The Taxus genome provides insights into paclitaxel biosynthesis.</title>
        <authorList>
            <person name="Xiong X."/>
            <person name="Gou J."/>
            <person name="Liao Q."/>
            <person name="Li Y."/>
            <person name="Zhou Q."/>
            <person name="Bi G."/>
            <person name="Li C."/>
            <person name="Du R."/>
            <person name="Wang X."/>
            <person name="Sun T."/>
            <person name="Guo L."/>
            <person name="Liang H."/>
            <person name="Lu P."/>
            <person name="Wu Y."/>
            <person name="Zhang Z."/>
            <person name="Ro D.K."/>
            <person name="Shang Y."/>
            <person name="Huang S."/>
            <person name="Yan J."/>
        </authorList>
    </citation>
    <scope>NUCLEOTIDE SEQUENCE [LARGE SCALE GENOMIC DNA]</scope>
    <source>
        <strain evidence="18">Ta-2019</strain>
    </source>
</reference>
<dbReference type="PROSITE" id="PS00592">
    <property type="entry name" value="GH9_2"/>
    <property type="match status" value="1"/>
</dbReference>
<protein>
    <recommendedName>
        <fullName evidence="14">Endoglucanase</fullName>
        <ecNumber evidence="14">3.2.1.4</ecNumber>
    </recommendedName>
</protein>
<dbReference type="Gene3D" id="1.50.10.10">
    <property type="match status" value="1"/>
</dbReference>
<evidence type="ECO:0000256" key="13">
    <source>
        <dbReference type="PROSITE-ProRule" id="PRU10060"/>
    </source>
</evidence>
<comment type="catalytic activity">
    <reaction evidence="1 14">
        <text>Endohydrolysis of (1-&gt;4)-beta-D-glucosidic linkages in cellulose, lichenin and cereal beta-D-glucans.</text>
        <dbReference type="EC" id="3.2.1.4"/>
    </reaction>
</comment>
<evidence type="ECO:0000256" key="9">
    <source>
        <dbReference type="ARBA" id="ARBA00023277"/>
    </source>
</evidence>
<feature type="transmembrane region" description="Helical" evidence="16">
    <location>
        <begin position="696"/>
        <end position="717"/>
    </location>
</feature>
<keyword evidence="9 12" id="KW-0119">Carbohydrate metabolism</keyword>
<dbReference type="EC" id="3.2.1.4" evidence="14"/>
<evidence type="ECO:0000259" key="17">
    <source>
        <dbReference type="SMART" id="SM01063"/>
    </source>
</evidence>
<dbReference type="SMART" id="SM01063">
    <property type="entry name" value="CBM49"/>
    <property type="match status" value="1"/>
</dbReference>
<dbReference type="EMBL" id="JAHRHJ020000009">
    <property type="protein sequence ID" value="KAH9302414.1"/>
    <property type="molecule type" value="Genomic_DNA"/>
</dbReference>
<evidence type="ECO:0000256" key="15">
    <source>
        <dbReference type="SAM" id="MobiDB-lite"/>
    </source>
</evidence>
<dbReference type="GO" id="GO:0030246">
    <property type="term" value="F:carbohydrate binding"/>
    <property type="evidence" value="ECO:0007669"/>
    <property type="project" value="InterPro"/>
</dbReference>
<dbReference type="InterPro" id="IPR033126">
    <property type="entry name" value="Glyco_hydro_9_Asp/Glu_AS"/>
</dbReference>